<reference evidence="2" key="1">
    <citation type="journal article" date="2021" name="Nat. Commun.">
        <title>Genomic analyses provide insights into spinach domestication and the genetic basis of agronomic traits.</title>
        <authorList>
            <person name="Cai X."/>
            <person name="Sun X."/>
            <person name="Xu C."/>
            <person name="Sun H."/>
            <person name="Wang X."/>
            <person name="Ge C."/>
            <person name="Zhang Z."/>
            <person name="Wang Q."/>
            <person name="Fei Z."/>
            <person name="Jiao C."/>
            <person name="Wang Q."/>
        </authorList>
    </citation>
    <scope>NUCLEOTIDE SEQUENCE [LARGE SCALE GENOMIC DNA]</scope>
    <source>
        <strain evidence="2">cv. Varoflay</strain>
    </source>
</reference>
<keyword evidence="2" id="KW-1185">Reference proteome</keyword>
<name>A0A9R0JXI2_SPIOL</name>
<dbReference type="PANTHER" id="PTHR33133:SF5">
    <property type="entry name" value="OS08G0107100 PROTEIN"/>
    <property type="match status" value="1"/>
</dbReference>
<feature type="transmembrane region" description="Helical" evidence="1">
    <location>
        <begin position="288"/>
        <end position="321"/>
    </location>
</feature>
<evidence type="ECO:0000313" key="2">
    <source>
        <dbReference type="Proteomes" id="UP000813463"/>
    </source>
</evidence>
<keyword evidence="1" id="KW-0812">Transmembrane</keyword>
<dbReference type="Proteomes" id="UP000813463">
    <property type="component" value="Chromosome 3"/>
</dbReference>
<keyword evidence="1" id="KW-1133">Transmembrane helix</keyword>
<sequence length="362" mass="41430">MTKPFHSTPILIHTSYIIQIQKKMPFQIKTIENEQEDLQFLGFFSIFKESFKIILTWPKIFIQITLSLILPQSFLFLANNWISKLLLTKIHQNDTYKVASPPSHSVHSEWISYWLIKAVYVIFSMVLSLFIISAVVYIVACIYTGKDIAFKKVMSVVPKVWKQLMVTFLCNFCIMFTYLCILSLVIVLPIIFFYKPERGGRHLGTSQIGVLVIVLLISTLLILGFFYITMIWQLANVVSVMEKSCGFKALKKSKKLIKGKMGTSLGIFLVTNLFAIPILILIEKLARFGILVGICLGVLSLVLWTFFTLFGLVVQTVFYLVCKSYHHESIDKSLLSDHLDVYLAEYVPLKSEGIHLETLHHV</sequence>
<organism evidence="2 3">
    <name type="scientific">Spinacia oleracea</name>
    <name type="common">Spinach</name>
    <dbReference type="NCBI Taxonomy" id="3562"/>
    <lineage>
        <taxon>Eukaryota</taxon>
        <taxon>Viridiplantae</taxon>
        <taxon>Streptophyta</taxon>
        <taxon>Embryophyta</taxon>
        <taxon>Tracheophyta</taxon>
        <taxon>Spermatophyta</taxon>
        <taxon>Magnoliopsida</taxon>
        <taxon>eudicotyledons</taxon>
        <taxon>Gunneridae</taxon>
        <taxon>Pentapetalae</taxon>
        <taxon>Caryophyllales</taxon>
        <taxon>Chenopodiaceae</taxon>
        <taxon>Chenopodioideae</taxon>
        <taxon>Anserineae</taxon>
        <taxon>Spinacia</taxon>
    </lineage>
</organism>
<feature type="transmembrane region" description="Helical" evidence="1">
    <location>
        <begin position="164"/>
        <end position="194"/>
    </location>
</feature>
<dbReference type="GO" id="GO:0016020">
    <property type="term" value="C:membrane"/>
    <property type="evidence" value="ECO:0000318"/>
    <property type="project" value="GO_Central"/>
</dbReference>
<dbReference type="PANTHER" id="PTHR33133">
    <property type="entry name" value="OS08G0107100 PROTEIN-RELATED"/>
    <property type="match status" value="1"/>
</dbReference>
<feature type="transmembrane region" description="Helical" evidence="1">
    <location>
        <begin position="261"/>
        <end position="282"/>
    </location>
</feature>
<evidence type="ECO:0000313" key="3">
    <source>
        <dbReference type="RefSeq" id="XP_021850766.2"/>
    </source>
</evidence>
<feature type="transmembrane region" description="Helical" evidence="1">
    <location>
        <begin position="206"/>
        <end position="228"/>
    </location>
</feature>
<dbReference type="RefSeq" id="XP_021850766.2">
    <property type="nucleotide sequence ID" value="XM_021995074.2"/>
</dbReference>
<dbReference type="GeneID" id="110790291"/>
<protein>
    <recommendedName>
        <fullName evidence="4">G-protein coupled receptors family 1 profile domain-containing protein</fullName>
    </recommendedName>
</protein>
<reference evidence="3" key="2">
    <citation type="submission" date="2025-08" db="UniProtKB">
        <authorList>
            <consortium name="RefSeq"/>
        </authorList>
    </citation>
    <scope>IDENTIFICATION</scope>
    <source>
        <tissue evidence="3">Leaf</tissue>
    </source>
</reference>
<feature type="transmembrane region" description="Helical" evidence="1">
    <location>
        <begin position="118"/>
        <end position="143"/>
    </location>
</feature>
<evidence type="ECO:0000256" key="1">
    <source>
        <dbReference type="SAM" id="Phobius"/>
    </source>
</evidence>
<proteinExistence type="predicted"/>
<feature type="transmembrane region" description="Helical" evidence="1">
    <location>
        <begin position="60"/>
        <end position="82"/>
    </location>
</feature>
<dbReference type="KEGG" id="soe:110790291"/>
<gene>
    <name evidence="3" type="primary">LOC110790291</name>
</gene>
<evidence type="ECO:0008006" key="4">
    <source>
        <dbReference type="Google" id="ProtNLM"/>
    </source>
</evidence>
<dbReference type="AlphaFoldDB" id="A0A9R0JXI2"/>
<keyword evidence="1" id="KW-0472">Membrane</keyword>
<accession>A0A9R0JXI2</accession>